<reference evidence="1" key="1">
    <citation type="submission" date="2021-05" db="EMBL/GenBank/DDBJ databases">
        <authorList>
            <person name="Scholz U."/>
            <person name="Mascher M."/>
            <person name="Fiebig A."/>
        </authorList>
    </citation>
    <scope>NUCLEOTIDE SEQUENCE [LARGE SCALE GENOMIC DNA]</scope>
</reference>
<name>A0ACD5XAB6_AVESA</name>
<accession>A0ACD5XAB6</accession>
<sequence>MATDGADRLSELPDDLLRRILRFAPLREAASTTALSRRWRAPLWRSSGALNLETGNLKRYYDNPRFFTRRDDFVSAAVRALGAADVPVTRLTLRLESDLQERLGDFDSWYRDTSLDKVVSRFTDLVDVVLSHPAARRVEELRVVAEHRRDHYSRTHDQRGLYMLTLDSVQLETIHVLELTHCKGLLHQRQKADVLLLPRLSSLRLSSCVQQLSALQSVIDAAPALATLHLEFVLINASSSNEEPTTRRLRCPAATMLVLDSCSWEEETQCRHSSGYNYKKMVDVHAVEMDAPRLRRFRYKGPLLSFSFSQQPSELDQVDLDFSGKKNKDPEPEHDLAASFWPFTRSFTSTKEMRLRVNNLEDIALLSEARRAELLPAAFRRLERLEVQAGADLNKGKAAAMAILNLLRCCPVLSALRIILTAEHAEASSNKKGAPSCTRIAQKEIQIAALAQCHLFQCLQRSLRRVGLQFQLEKSNCLGVKLIKFFAENAMVLEEMYVDGGDEKLCEHMNPKTEKWNSKRRKSGATCFVVLPLKR</sequence>
<dbReference type="EnsemblPlants" id="AVESA.00010b.r2.4DG0781170.1">
    <property type="protein sequence ID" value="AVESA.00010b.r2.4DG0781170.1.CDS.1"/>
    <property type="gene ID" value="AVESA.00010b.r2.4DG0781170"/>
</dbReference>
<keyword evidence="2" id="KW-1185">Reference proteome</keyword>
<evidence type="ECO:0000313" key="1">
    <source>
        <dbReference type="EnsemblPlants" id="AVESA.00010b.r2.4DG0781170.1.CDS.1"/>
    </source>
</evidence>
<dbReference type="Proteomes" id="UP001732700">
    <property type="component" value="Chromosome 4D"/>
</dbReference>
<evidence type="ECO:0000313" key="2">
    <source>
        <dbReference type="Proteomes" id="UP001732700"/>
    </source>
</evidence>
<reference evidence="1" key="2">
    <citation type="submission" date="2025-09" db="UniProtKB">
        <authorList>
            <consortium name="EnsemblPlants"/>
        </authorList>
    </citation>
    <scope>IDENTIFICATION</scope>
</reference>
<proteinExistence type="predicted"/>
<organism evidence="1 2">
    <name type="scientific">Avena sativa</name>
    <name type="common">Oat</name>
    <dbReference type="NCBI Taxonomy" id="4498"/>
    <lineage>
        <taxon>Eukaryota</taxon>
        <taxon>Viridiplantae</taxon>
        <taxon>Streptophyta</taxon>
        <taxon>Embryophyta</taxon>
        <taxon>Tracheophyta</taxon>
        <taxon>Spermatophyta</taxon>
        <taxon>Magnoliopsida</taxon>
        <taxon>Liliopsida</taxon>
        <taxon>Poales</taxon>
        <taxon>Poaceae</taxon>
        <taxon>BOP clade</taxon>
        <taxon>Pooideae</taxon>
        <taxon>Poodae</taxon>
        <taxon>Poeae</taxon>
        <taxon>Poeae Chloroplast Group 1 (Aveneae type)</taxon>
        <taxon>Aveninae</taxon>
        <taxon>Avena</taxon>
    </lineage>
</organism>
<protein>
    <submittedName>
        <fullName evidence="1">Uncharacterized protein</fullName>
    </submittedName>
</protein>